<dbReference type="STRING" id="50429.A0A2B4SQW5"/>
<dbReference type="Gene3D" id="1.10.45.10">
    <property type="entry name" value="Vanillyl-alcohol Oxidase, Chain A, domain 4"/>
    <property type="match status" value="1"/>
</dbReference>
<dbReference type="InterPro" id="IPR007173">
    <property type="entry name" value="ALO_C"/>
</dbReference>
<dbReference type="PROSITE" id="PS51387">
    <property type="entry name" value="FAD_PCMH"/>
    <property type="match status" value="1"/>
</dbReference>
<keyword evidence="1" id="KW-0560">Oxidoreductase</keyword>
<organism evidence="3 4">
    <name type="scientific">Stylophora pistillata</name>
    <name type="common">Smooth cauliflower coral</name>
    <dbReference type="NCBI Taxonomy" id="50429"/>
    <lineage>
        <taxon>Eukaryota</taxon>
        <taxon>Metazoa</taxon>
        <taxon>Cnidaria</taxon>
        <taxon>Anthozoa</taxon>
        <taxon>Hexacorallia</taxon>
        <taxon>Scleractinia</taxon>
        <taxon>Astrocoeniina</taxon>
        <taxon>Pocilloporidae</taxon>
        <taxon>Stylophora</taxon>
    </lineage>
</organism>
<evidence type="ECO:0000256" key="1">
    <source>
        <dbReference type="ARBA" id="ARBA00023002"/>
    </source>
</evidence>
<dbReference type="Proteomes" id="UP000225706">
    <property type="component" value="Unassembled WGS sequence"/>
</dbReference>
<proteinExistence type="predicted"/>
<dbReference type="InterPro" id="IPR036318">
    <property type="entry name" value="FAD-bd_PCMH-like_sf"/>
</dbReference>
<dbReference type="Gene3D" id="3.30.465.10">
    <property type="match status" value="1"/>
</dbReference>
<dbReference type="GO" id="GO:0003885">
    <property type="term" value="F:D-arabinono-1,4-lactone oxidase activity"/>
    <property type="evidence" value="ECO:0007669"/>
    <property type="project" value="InterPro"/>
</dbReference>
<dbReference type="InterPro" id="IPR010031">
    <property type="entry name" value="FAD_lactone_oxidase-like"/>
</dbReference>
<evidence type="ECO:0000313" key="3">
    <source>
        <dbReference type="EMBL" id="PFX31756.1"/>
    </source>
</evidence>
<dbReference type="SUPFAM" id="SSF56176">
    <property type="entry name" value="FAD-binding/transporter-associated domain-like"/>
    <property type="match status" value="1"/>
</dbReference>
<dbReference type="PANTHER" id="PTHR43762">
    <property type="entry name" value="L-GULONOLACTONE OXIDASE"/>
    <property type="match status" value="1"/>
</dbReference>
<dbReference type="OrthoDB" id="371463at2759"/>
<dbReference type="InterPro" id="IPR016171">
    <property type="entry name" value="Vanillyl_alc_oxidase_C-sub2"/>
</dbReference>
<reference evidence="4" key="1">
    <citation type="journal article" date="2017" name="bioRxiv">
        <title>Comparative analysis of the genomes of Stylophora pistillata and Acropora digitifera provides evidence for extensive differences between species of corals.</title>
        <authorList>
            <person name="Voolstra C.R."/>
            <person name="Li Y."/>
            <person name="Liew Y.J."/>
            <person name="Baumgarten S."/>
            <person name="Zoccola D."/>
            <person name="Flot J.-F."/>
            <person name="Tambutte S."/>
            <person name="Allemand D."/>
            <person name="Aranda M."/>
        </authorList>
    </citation>
    <scope>NUCLEOTIDE SEQUENCE [LARGE SCALE GENOMIC DNA]</scope>
</reference>
<keyword evidence="4" id="KW-1185">Reference proteome</keyword>
<feature type="domain" description="FAD-binding PCMH-type" evidence="2">
    <location>
        <begin position="58"/>
        <end position="250"/>
    </location>
</feature>
<gene>
    <name evidence="3" type="primary">ALO1</name>
    <name evidence="3" type="ORF">AWC38_SpisGene3367</name>
</gene>
<comment type="caution">
    <text evidence="3">The sequence shown here is derived from an EMBL/GenBank/DDBJ whole genome shotgun (WGS) entry which is preliminary data.</text>
</comment>
<evidence type="ECO:0000259" key="2">
    <source>
        <dbReference type="PROSITE" id="PS51387"/>
    </source>
</evidence>
<dbReference type="PANTHER" id="PTHR43762:SF1">
    <property type="entry name" value="D-ARABINONO-1,4-LACTONE OXIDASE"/>
    <property type="match status" value="1"/>
</dbReference>
<dbReference type="Gene3D" id="3.30.70.2520">
    <property type="match status" value="1"/>
</dbReference>
<accession>A0A2B4SQW5</accession>
<dbReference type="Pfam" id="PF04030">
    <property type="entry name" value="ALO"/>
    <property type="match status" value="1"/>
</dbReference>
<dbReference type="InterPro" id="IPR016169">
    <property type="entry name" value="FAD-bd_PCMH_sub2"/>
</dbReference>
<dbReference type="GO" id="GO:0016020">
    <property type="term" value="C:membrane"/>
    <property type="evidence" value="ECO:0007669"/>
    <property type="project" value="InterPro"/>
</dbReference>
<dbReference type="InterPro" id="IPR016166">
    <property type="entry name" value="FAD-bd_PCMH"/>
</dbReference>
<name>A0A2B4SQW5_STYPI</name>
<sequence length="544" mass="61450">MAEANHNESALEADRASEAKAFFGKVVAPFFNHSSGSYLLDPMIEHLMNDAQAKHSVIPGGPTVPIECDRTPVSTTEDVINAVKRAKREKKVLRVVGSEHSVKAAIFPKDGITLVLRNDLRKVEILKTTVEEGKKWLYCRIGGGCYLGKDPLDPHSNLQNSACYQVAAHGYGFPELGGIIQQSIGGFILTGSAGGSLEHSFADVIREIEFVDGNAQVQTAKPGTDLWCAVGVSMGLFGVITRVTFRLPPMKYIKGSESNHKFVESMLGPNEKGQSKLKQSLENNEYMRVNWFPQKEVMRVQEWVGQQSFKKKNLVPYNSILSNILAAGMAAIVLSVCNFILQKKDPTELEYDLIGLMLSPFVPLKGKPTKFYDIWYRALPMDNEAHVDTIIRVDFTEIWVPIGHCQTVMDKLQKLFSENQKAANNFATEIYGAKSSPFWLSMSYQTDMVRVDPYWWAYNLGDARMFFSYFWDILLDIPGTRLHWGKYLPKPGQKCGNTTFNADYLKSVYPKMNDWLKLREQHDPDQVFMTEYWRGILDIKPKTQ</sequence>
<protein>
    <submittedName>
        <fullName evidence="3">D-arabinono-1,4-lactone oxidase</fullName>
    </submittedName>
</protein>
<dbReference type="GO" id="GO:0071949">
    <property type="term" value="F:FAD binding"/>
    <property type="evidence" value="ECO:0007669"/>
    <property type="project" value="InterPro"/>
</dbReference>
<evidence type="ECO:0000313" key="4">
    <source>
        <dbReference type="Proteomes" id="UP000225706"/>
    </source>
</evidence>
<dbReference type="AlphaFoldDB" id="A0A2B4SQW5"/>
<dbReference type="EMBL" id="LSMT01000031">
    <property type="protein sequence ID" value="PFX31756.1"/>
    <property type="molecule type" value="Genomic_DNA"/>
</dbReference>